<name>A0A1E5UYK3_9POAL</name>
<dbReference type="AlphaFoldDB" id="A0A1E5UYK3"/>
<proteinExistence type="predicted"/>
<reference evidence="4 5" key="1">
    <citation type="submission" date="2016-09" db="EMBL/GenBank/DDBJ databases">
        <title>The draft genome of Dichanthelium oligosanthes: A C3 panicoid grass species.</title>
        <authorList>
            <person name="Studer A.J."/>
            <person name="Schnable J.C."/>
            <person name="Brutnell T.P."/>
        </authorList>
    </citation>
    <scope>NUCLEOTIDE SEQUENCE [LARGE SCALE GENOMIC DNA]</scope>
    <source>
        <strain evidence="5">cv. Kellogg 1175</strain>
        <tissue evidence="4">Leaf</tissue>
    </source>
</reference>
<protein>
    <recommendedName>
        <fullName evidence="3">Protein kinase domain-containing protein</fullName>
    </recommendedName>
</protein>
<accession>A0A1E5UYK3</accession>
<dbReference type="GO" id="GO:0005524">
    <property type="term" value="F:ATP binding"/>
    <property type="evidence" value="ECO:0007669"/>
    <property type="project" value="UniProtKB-KW"/>
</dbReference>
<dbReference type="PROSITE" id="PS50011">
    <property type="entry name" value="PROTEIN_KINASE_DOM"/>
    <property type="match status" value="1"/>
</dbReference>
<feature type="domain" description="Protein kinase" evidence="3">
    <location>
        <begin position="1"/>
        <end position="111"/>
    </location>
</feature>
<gene>
    <name evidence="4" type="ORF">BAE44_0020978</name>
</gene>
<sequence>MGTPGYIEPEFADTGKNCRESDVYSFGIVLLEMVTGRGPLSQPRARVWELYAQDRVLDAVSPTLRSELNDQQMERVLVVGLWCTQTARSERPSIAQAMGVLEHTDAQLPVLSSCHGQLAATLGSLGESLGQRSMASPILRELALVPSQIYTNTAPVATTTEPAYSSAMITPEALSTAHPSSTSTTCSYTTCSVSAPATTSLGT</sequence>
<dbReference type="Gene3D" id="1.10.510.10">
    <property type="entry name" value="Transferase(Phosphotransferase) domain 1"/>
    <property type="match status" value="1"/>
</dbReference>
<dbReference type="OrthoDB" id="671821at2759"/>
<dbReference type="Proteomes" id="UP000095767">
    <property type="component" value="Unassembled WGS sequence"/>
</dbReference>
<dbReference type="SUPFAM" id="SSF56112">
    <property type="entry name" value="Protein kinase-like (PK-like)"/>
    <property type="match status" value="1"/>
</dbReference>
<dbReference type="InterPro" id="IPR050528">
    <property type="entry name" value="L-type_Lectin-RKs"/>
</dbReference>
<dbReference type="STRING" id="888268.A0A1E5UYK3"/>
<dbReference type="Pfam" id="PF00069">
    <property type="entry name" value="Pkinase"/>
    <property type="match status" value="1"/>
</dbReference>
<organism evidence="4 5">
    <name type="scientific">Dichanthelium oligosanthes</name>
    <dbReference type="NCBI Taxonomy" id="888268"/>
    <lineage>
        <taxon>Eukaryota</taxon>
        <taxon>Viridiplantae</taxon>
        <taxon>Streptophyta</taxon>
        <taxon>Embryophyta</taxon>
        <taxon>Tracheophyta</taxon>
        <taxon>Spermatophyta</taxon>
        <taxon>Magnoliopsida</taxon>
        <taxon>Liliopsida</taxon>
        <taxon>Poales</taxon>
        <taxon>Poaceae</taxon>
        <taxon>PACMAD clade</taxon>
        <taxon>Panicoideae</taxon>
        <taxon>Panicodae</taxon>
        <taxon>Paniceae</taxon>
        <taxon>Dichantheliinae</taxon>
        <taxon>Dichanthelium</taxon>
    </lineage>
</organism>
<dbReference type="InterPro" id="IPR011009">
    <property type="entry name" value="Kinase-like_dom_sf"/>
</dbReference>
<dbReference type="InterPro" id="IPR000719">
    <property type="entry name" value="Prot_kinase_dom"/>
</dbReference>
<evidence type="ECO:0000256" key="2">
    <source>
        <dbReference type="ARBA" id="ARBA00022840"/>
    </source>
</evidence>
<dbReference type="PANTHER" id="PTHR27007">
    <property type="match status" value="1"/>
</dbReference>
<dbReference type="EMBL" id="LWDX02058070">
    <property type="protein sequence ID" value="OEL18002.1"/>
    <property type="molecule type" value="Genomic_DNA"/>
</dbReference>
<evidence type="ECO:0000259" key="3">
    <source>
        <dbReference type="PROSITE" id="PS50011"/>
    </source>
</evidence>
<keyword evidence="2" id="KW-0067">ATP-binding</keyword>
<evidence type="ECO:0000313" key="4">
    <source>
        <dbReference type="EMBL" id="OEL18002.1"/>
    </source>
</evidence>
<evidence type="ECO:0000313" key="5">
    <source>
        <dbReference type="Proteomes" id="UP000095767"/>
    </source>
</evidence>
<keyword evidence="5" id="KW-1185">Reference proteome</keyword>
<dbReference type="GO" id="GO:0004672">
    <property type="term" value="F:protein kinase activity"/>
    <property type="evidence" value="ECO:0007669"/>
    <property type="project" value="InterPro"/>
</dbReference>
<comment type="caution">
    <text evidence="4">The sequence shown here is derived from an EMBL/GenBank/DDBJ whole genome shotgun (WGS) entry which is preliminary data.</text>
</comment>
<keyword evidence="1" id="KW-0547">Nucleotide-binding</keyword>
<evidence type="ECO:0000256" key="1">
    <source>
        <dbReference type="ARBA" id="ARBA00022741"/>
    </source>
</evidence>